<evidence type="ECO:0000313" key="2">
    <source>
        <dbReference type="Proteomes" id="UP000657918"/>
    </source>
</evidence>
<evidence type="ECO:0000313" key="1">
    <source>
        <dbReference type="EMBL" id="KAF9680526.1"/>
    </source>
</evidence>
<organism evidence="1 2">
    <name type="scientific">Salix dunnii</name>
    <dbReference type="NCBI Taxonomy" id="1413687"/>
    <lineage>
        <taxon>Eukaryota</taxon>
        <taxon>Viridiplantae</taxon>
        <taxon>Streptophyta</taxon>
        <taxon>Embryophyta</taxon>
        <taxon>Tracheophyta</taxon>
        <taxon>Spermatophyta</taxon>
        <taxon>Magnoliopsida</taxon>
        <taxon>eudicotyledons</taxon>
        <taxon>Gunneridae</taxon>
        <taxon>Pentapetalae</taxon>
        <taxon>rosids</taxon>
        <taxon>fabids</taxon>
        <taxon>Malpighiales</taxon>
        <taxon>Salicaceae</taxon>
        <taxon>Saliceae</taxon>
        <taxon>Salix</taxon>
    </lineage>
</organism>
<name>A0A835N0T1_9ROSI</name>
<accession>A0A835N0T1</accession>
<sequence>MFYVAEELYFSPINCINCFNLVICAMTCNGAPYRCLLEQKADSPGFRTDLKRTDTCMQADLERQNCNRQYQTC</sequence>
<gene>
    <name evidence="1" type="ORF">SADUNF_Sadunf06G0130600</name>
</gene>
<dbReference type="Proteomes" id="UP000657918">
    <property type="component" value="Unassembled WGS sequence"/>
</dbReference>
<proteinExistence type="predicted"/>
<keyword evidence="2" id="KW-1185">Reference proteome</keyword>
<dbReference type="AlphaFoldDB" id="A0A835N0T1"/>
<comment type="caution">
    <text evidence="1">The sequence shown here is derived from an EMBL/GenBank/DDBJ whole genome shotgun (WGS) entry which is preliminary data.</text>
</comment>
<dbReference type="EMBL" id="JADGMS010000006">
    <property type="protein sequence ID" value="KAF9680526.1"/>
    <property type="molecule type" value="Genomic_DNA"/>
</dbReference>
<reference evidence="1 2" key="1">
    <citation type="submission" date="2020-10" db="EMBL/GenBank/DDBJ databases">
        <title>Plant Genome Project.</title>
        <authorList>
            <person name="Zhang R.-G."/>
        </authorList>
    </citation>
    <scope>NUCLEOTIDE SEQUENCE [LARGE SCALE GENOMIC DNA]</scope>
    <source>
        <strain evidence="1">FAFU-HL-1</strain>
        <tissue evidence="1">Leaf</tissue>
    </source>
</reference>
<protein>
    <submittedName>
        <fullName evidence="1">Uncharacterized protein</fullName>
    </submittedName>
</protein>